<dbReference type="AlphaFoldDB" id="A0A852Z9U1"/>
<feature type="region of interest" description="Disordered" evidence="1">
    <location>
        <begin position="1"/>
        <end position="20"/>
    </location>
</feature>
<keyword evidence="3" id="KW-1185">Reference proteome</keyword>
<name>A0A852Z9U1_9ACTN</name>
<gene>
    <name evidence="2" type="ORF">F4554_001146</name>
</gene>
<evidence type="ECO:0008006" key="4">
    <source>
        <dbReference type="Google" id="ProtNLM"/>
    </source>
</evidence>
<dbReference type="InterPro" id="IPR036397">
    <property type="entry name" value="RNaseH_sf"/>
</dbReference>
<evidence type="ECO:0000313" key="3">
    <source>
        <dbReference type="Proteomes" id="UP000579605"/>
    </source>
</evidence>
<accession>A0A852Z9U1</accession>
<reference evidence="2 3" key="1">
    <citation type="submission" date="2020-07" db="EMBL/GenBank/DDBJ databases">
        <title>Sequencing the genomes of 1000 actinobacteria strains.</title>
        <authorList>
            <person name="Klenk H.-P."/>
        </authorList>
    </citation>
    <scope>NUCLEOTIDE SEQUENCE [LARGE SCALE GENOMIC DNA]</scope>
    <source>
        <strain evidence="2 3">DSM 18448</strain>
    </source>
</reference>
<dbReference type="SUPFAM" id="SSF53098">
    <property type="entry name" value="Ribonuclease H-like"/>
    <property type="match status" value="1"/>
</dbReference>
<dbReference type="EMBL" id="JACBZH010000001">
    <property type="protein sequence ID" value="NYH88508.1"/>
    <property type="molecule type" value="Genomic_DNA"/>
</dbReference>
<sequence length="231" mass="25174">MPAPFSVHQPGATQPTESADEAPLVFCDTETDGLASPWAPSGRRIWEIATIRREPDGREHQFHAFVRLDELGFDVDDPGEVRRRSLDVGGFHQRHPQLVGSPVAADHPNVVSYRAAAARLLELFAGQAVLVGAVPSFDAESFRHLLHTTELLPADVIASDPTGSAPMASPWRGRLVCVWSLVAGRIGVPTYTLDRTAVLRRLGIDPAHYAHHAALDDSRWVRDVYDAVLGG</sequence>
<proteinExistence type="predicted"/>
<dbReference type="Gene3D" id="3.30.420.10">
    <property type="entry name" value="Ribonuclease H-like superfamily/Ribonuclease H"/>
    <property type="match status" value="1"/>
</dbReference>
<dbReference type="GO" id="GO:0003676">
    <property type="term" value="F:nucleic acid binding"/>
    <property type="evidence" value="ECO:0007669"/>
    <property type="project" value="InterPro"/>
</dbReference>
<evidence type="ECO:0000313" key="2">
    <source>
        <dbReference type="EMBL" id="NYH88508.1"/>
    </source>
</evidence>
<comment type="caution">
    <text evidence="2">The sequence shown here is derived from an EMBL/GenBank/DDBJ whole genome shotgun (WGS) entry which is preliminary data.</text>
</comment>
<evidence type="ECO:0000256" key="1">
    <source>
        <dbReference type="SAM" id="MobiDB-lite"/>
    </source>
</evidence>
<dbReference type="RefSeq" id="WP_179786395.1">
    <property type="nucleotide sequence ID" value="NZ_BAAARR010000022.1"/>
</dbReference>
<dbReference type="InterPro" id="IPR012337">
    <property type="entry name" value="RNaseH-like_sf"/>
</dbReference>
<protein>
    <recommendedName>
        <fullName evidence="4">Exonuclease domain-containing protein</fullName>
    </recommendedName>
</protein>
<dbReference type="Proteomes" id="UP000579605">
    <property type="component" value="Unassembled WGS sequence"/>
</dbReference>
<organism evidence="2 3">
    <name type="scientific">Actinopolymorpha rutila</name>
    <dbReference type="NCBI Taxonomy" id="446787"/>
    <lineage>
        <taxon>Bacteria</taxon>
        <taxon>Bacillati</taxon>
        <taxon>Actinomycetota</taxon>
        <taxon>Actinomycetes</taxon>
        <taxon>Propionibacteriales</taxon>
        <taxon>Actinopolymorphaceae</taxon>
        <taxon>Actinopolymorpha</taxon>
    </lineage>
</organism>